<keyword evidence="1" id="KW-0560">Oxidoreductase</keyword>
<dbReference type="Proteomes" id="UP001362999">
    <property type="component" value="Unassembled WGS sequence"/>
</dbReference>
<evidence type="ECO:0000259" key="2">
    <source>
        <dbReference type="Pfam" id="PF00107"/>
    </source>
</evidence>
<proteinExistence type="predicted"/>
<dbReference type="InterPro" id="IPR011032">
    <property type="entry name" value="GroES-like_sf"/>
</dbReference>
<dbReference type="InterPro" id="IPR041694">
    <property type="entry name" value="ADH_N_2"/>
</dbReference>
<dbReference type="PANTHER" id="PTHR43205">
    <property type="entry name" value="PROSTAGLANDIN REDUCTASE"/>
    <property type="match status" value="1"/>
</dbReference>
<dbReference type="Gene3D" id="3.40.50.720">
    <property type="entry name" value="NAD(P)-binding Rossmann-like Domain"/>
    <property type="match status" value="1"/>
</dbReference>
<dbReference type="InterPro" id="IPR045010">
    <property type="entry name" value="MDR_fam"/>
</dbReference>
<feature type="domain" description="Alcohol dehydrogenase-like C-terminal" evidence="2">
    <location>
        <begin position="183"/>
        <end position="271"/>
    </location>
</feature>
<dbReference type="InterPro" id="IPR013149">
    <property type="entry name" value="ADH-like_C"/>
</dbReference>
<dbReference type="Pfam" id="PF00107">
    <property type="entry name" value="ADH_zinc_N"/>
    <property type="match status" value="1"/>
</dbReference>
<dbReference type="InterPro" id="IPR036291">
    <property type="entry name" value="NAD(P)-bd_dom_sf"/>
</dbReference>
<gene>
    <name evidence="4" type="ORF">R3P38DRAFT_2579786</name>
</gene>
<sequence>MAPTPNPHAKIPSENFLVDGEHILYDDTPTIDLDQDLKGGFLTKTLPLSPEPYMRERMRDSSIASYSSPMKIGQPIVGTGLVVVLRSEKEGVKAGDYMLGYTPWEAYTLQPYVDARVDFKGFPSYTFDMDLLALQTVPSPIGFPWQLYCSCLGVPGFAAFVGLDKFGDVEAGKTIYVSSGASGLGSVVIQLAKNKGLKVIGSASSDEKVAFMRSIGADVAFNYKKSSVQQELKNHGPIDVYFDNVGGEQLEAAIDNMNLQGRIIACGAISEYNRDFAVATGGYWWLIFSGPDDSLWVN</sequence>
<dbReference type="SUPFAM" id="SSF51735">
    <property type="entry name" value="NAD(P)-binding Rossmann-fold domains"/>
    <property type="match status" value="1"/>
</dbReference>
<organism evidence="4 5">
    <name type="scientific">Favolaschia claudopus</name>
    <dbReference type="NCBI Taxonomy" id="2862362"/>
    <lineage>
        <taxon>Eukaryota</taxon>
        <taxon>Fungi</taxon>
        <taxon>Dikarya</taxon>
        <taxon>Basidiomycota</taxon>
        <taxon>Agaricomycotina</taxon>
        <taxon>Agaricomycetes</taxon>
        <taxon>Agaricomycetidae</taxon>
        <taxon>Agaricales</taxon>
        <taxon>Marasmiineae</taxon>
        <taxon>Mycenaceae</taxon>
        <taxon>Favolaschia</taxon>
    </lineage>
</organism>
<feature type="domain" description="Oxidoreductase N-terminal" evidence="3">
    <location>
        <begin position="38"/>
        <end position="109"/>
    </location>
</feature>
<comment type="caution">
    <text evidence="4">The sequence shown here is derived from an EMBL/GenBank/DDBJ whole genome shotgun (WGS) entry which is preliminary data.</text>
</comment>
<protein>
    <submittedName>
        <fullName evidence="4">Uncharacterized protein</fullName>
    </submittedName>
</protein>
<dbReference type="Pfam" id="PF16884">
    <property type="entry name" value="ADH_N_2"/>
    <property type="match status" value="1"/>
</dbReference>
<evidence type="ECO:0000256" key="1">
    <source>
        <dbReference type="ARBA" id="ARBA00023002"/>
    </source>
</evidence>
<dbReference type="EMBL" id="JAWWNJ010000158">
    <property type="protein sequence ID" value="KAK6980565.1"/>
    <property type="molecule type" value="Genomic_DNA"/>
</dbReference>
<evidence type="ECO:0000259" key="3">
    <source>
        <dbReference type="Pfam" id="PF16884"/>
    </source>
</evidence>
<evidence type="ECO:0000313" key="5">
    <source>
        <dbReference type="Proteomes" id="UP001362999"/>
    </source>
</evidence>
<keyword evidence="5" id="KW-1185">Reference proteome</keyword>
<dbReference type="PANTHER" id="PTHR43205:SF7">
    <property type="entry name" value="PROSTAGLANDIN REDUCTASE 1"/>
    <property type="match status" value="1"/>
</dbReference>
<dbReference type="SUPFAM" id="SSF50129">
    <property type="entry name" value="GroES-like"/>
    <property type="match status" value="1"/>
</dbReference>
<dbReference type="CDD" id="cd05288">
    <property type="entry name" value="PGDH"/>
    <property type="match status" value="1"/>
</dbReference>
<evidence type="ECO:0000313" key="4">
    <source>
        <dbReference type="EMBL" id="KAK6980565.1"/>
    </source>
</evidence>
<accession>A0AAV9ZE07</accession>
<name>A0AAV9ZE07_9AGAR</name>
<dbReference type="AlphaFoldDB" id="A0AAV9ZE07"/>
<dbReference type="GO" id="GO:0016628">
    <property type="term" value="F:oxidoreductase activity, acting on the CH-CH group of donors, NAD or NADP as acceptor"/>
    <property type="evidence" value="ECO:0007669"/>
    <property type="project" value="InterPro"/>
</dbReference>
<reference evidence="4 5" key="1">
    <citation type="journal article" date="2024" name="J Genomics">
        <title>Draft genome sequencing and assembly of Favolaschia claudopus CIRM-BRFM 2984 isolated from oak limbs.</title>
        <authorList>
            <person name="Navarro D."/>
            <person name="Drula E."/>
            <person name="Chaduli D."/>
            <person name="Cazenave R."/>
            <person name="Ahrendt S."/>
            <person name="Wang J."/>
            <person name="Lipzen A."/>
            <person name="Daum C."/>
            <person name="Barry K."/>
            <person name="Grigoriev I.V."/>
            <person name="Favel A."/>
            <person name="Rosso M.N."/>
            <person name="Martin F."/>
        </authorList>
    </citation>
    <scope>NUCLEOTIDE SEQUENCE [LARGE SCALE GENOMIC DNA]</scope>
    <source>
        <strain evidence="4 5">CIRM-BRFM 2984</strain>
    </source>
</reference>
<dbReference type="Gene3D" id="3.90.180.10">
    <property type="entry name" value="Medium-chain alcohol dehydrogenases, catalytic domain"/>
    <property type="match status" value="1"/>
</dbReference>